<evidence type="ECO:0000313" key="2">
    <source>
        <dbReference type="Proteomes" id="UP000543556"/>
    </source>
</evidence>
<dbReference type="AlphaFoldDB" id="A0A7Y7IER8"/>
<sequence length="172" mass="18159">MGILGRLSGAFRRRPAAVKEAAVKRDADPSDAGQLTLGAAQLKQLAVLSRMRRGVADVSISRQRLDLQAADLRKAMDSLESQASAAAGDAGAAGSARARLTIMGEQYGDLVSQRDALAEQESMLTAELAQLQARVAGFNVTAETLKAAQAAADARHTIARSLKDLQEPRPDH</sequence>
<comment type="caution">
    <text evidence="1">The sequence shown here is derived from an EMBL/GenBank/DDBJ whole genome shotgun (WGS) entry which is preliminary data.</text>
</comment>
<gene>
    <name evidence="1" type="ORF">G6034_01440</name>
</gene>
<organism evidence="1 2">
    <name type="scientific">Arthrobacter wenxiniae</name>
    <dbReference type="NCBI Taxonomy" id="2713570"/>
    <lineage>
        <taxon>Bacteria</taxon>
        <taxon>Bacillati</taxon>
        <taxon>Actinomycetota</taxon>
        <taxon>Actinomycetes</taxon>
        <taxon>Micrococcales</taxon>
        <taxon>Micrococcaceae</taxon>
        <taxon>Arthrobacter</taxon>
    </lineage>
</organism>
<accession>A0A7Y7IER8</accession>
<protein>
    <recommendedName>
        <fullName evidence="3">PspA/IM30 family protein</fullName>
    </recommendedName>
</protein>
<keyword evidence="2" id="KW-1185">Reference proteome</keyword>
<dbReference type="EMBL" id="JAAMFM010000001">
    <property type="protein sequence ID" value="NVM93586.1"/>
    <property type="molecule type" value="Genomic_DNA"/>
</dbReference>
<evidence type="ECO:0008006" key="3">
    <source>
        <dbReference type="Google" id="ProtNLM"/>
    </source>
</evidence>
<proteinExistence type="predicted"/>
<name>A0A7Y7IER8_9MICC</name>
<dbReference type="Proteomes" id="UP000543556">
    <property type="component" value="Unassembled WGS sequence"/>
</dbReference>
<evidence type="ECO:0000313" key="1">
    <source>
        <dbReference type="EMBL" id="NVM93586.1"/>
    </source>
</evidence>
<dbReference type="RefSeq" id="WP_176633303.1">
    <property type="nucleotide sequence ID" value="NZ_JAAMFM010000001.1"/>
</dbReference>
<reference evidence="1 2" key="1">
    <citation type="submission" date="2020-02" db="EMBL/GenBank/DDBJ databases">
        <title>Genome sequence of strain AETb3-4.</title>
        <authorList>
            <person name="Gao J."/>
            <person name="Zhang X."/>
        </authorList>
    </citation>
    <scope>NUCLEOTIDE SEQUENCE [LARGE SCALE GENOMIC DNA]</scope>
    <source>
        <strain evidence="1 2">AETb3-4</strain>
    </source>
</reference>